<sequence length="124" mass="13410">MGILWEEEQFPYHYKRIPNDGVIDPDWPDDKVERFIRAMYFPPLTPAKFRSADGELHPVVSLAAFEALRRGEAPAPPPAPALPVPANAPPPAPAPQPVVPPSASKAEVGHAMPRHATPCHASTA</sequence>
<protein>
    <submittedName>
        <fullName evidence="2">Mask protein</fullName>
    </submittedName>
</protein>
<name>A0A812RBT4_9DINO</name>
<evidence type="ECO:0000256" key="1">
    <source>
        <dbReference type="SAM" id="MobiDB-lite"/>
    </source>
</evidence>
<organism evidence="2 3">
    <name type="scientific">Symbiodinium natans</name>
    <dbReference type="NCBI Taxonomy" id="878477"/>
    <lineage>
        <taxon>Eukaryota</taxon>
        <taxon>Sar</taxon>
        <taxon>Alveolata</taxon>
        <taxon>Dinophyceae</taxon>
        <taxon>Suessiales</taxon>
        <taxon>Symbiodiniaceae</taxon>
        <taxon>Symbiodinium</taxon>
    </lineage>
</organism>
<dbReference type="EMBL" id="CAJNDS010002325">
    <property type="protein sequence ID" value="CAE7433163.1"/>
    <property type="molecule type" value="Genomic_DNA"/>
</dbReference>
<feature type="region of interest" description="Disordered" evidence="1">
    <location>
        <begin position="71"/>
        <end position="124"/>
    </location>
</feature>
<evidence type="ECO:0000313" key="3">
    <source>
        <dbReference type="Proteomes" id="UP000604046"/>
    </source>
</evidence>
<dbReference type="Proteomes" id="UP000604046">
    <property type="component" value="Unassembled WGS sequence"/>
</dbReference>
<dbReference type="AlphaFoldDB" id="A0A812RBT4"/>
<comment type="caution">
    <text evidence="2">The sequence shown here is derived from an EMBL/GenBank/DDBJ whole genome shotgun (WGS) entry which is preliminary data.</text>
</comment>
<dbReference type="OrthoDB" id="10268103at2759"/>
<gene>
    <name evidence="2" type="primary">mask</name>
    <name evidence="2" type="ORF">SNAT2548_LOCUS23523</name>
</gene>
<feature type="compositionally biased region" description="Pro residues" evidence="1">
    <location>
        <begin position="74"/>
        <end position="100"/>
    </location>
</feature>
<keyword evidence="3" id="KW-1185">Reference proteome</keyword>
<reference evidence="2" key="1">
    <citation type="submission" date="2021-02" db="EMBL/GenBank/DDBJ databases">
        <authorList>
            <person name="Dougan E. K."/>
            <person name="Rhodes N."/>
            <person name="Thang M."/>
            <person name="Chan C."/>
        </authorList>
    </citation>
    <scope>NUCLEOTIDE SEQUENCE</scope>
</reference>
<proteinExistence type="predicted"/>
<evidence type="ECO:0000313" key="2">
    <source>
        <dbReference type="EMBL" id="CAE7433163.1"/>
    </source>
</evidence>
<accession>A0A812RBT4</accession>